<dbReference type="InterPro" id="IPR027417">
    <property type="entry name" value="P-loop_NTPase"/>
</dbReference>
<dbReference type="Gene3D" id="3.40.50.300">
    <property type="entry name" value="P-loop containing nucleotide triphosphate hydrolases"/>
    <property type="match status" value="2"/>
</dbReference>
<gene>
    <name evidence="3" type="ORF">K6T79_08105</name>
</gene>
<evidence type="ECO:0000313" key="3">
    <source>
        <dbReference type="EMBL" id="MEB3021004.1"/>
    </source>
</evidence>
<evidence type="ECO:0000313" key="4">
    <source>
        <dbReference type="Proteomes" id="UP001299596"/>
    </source>
</evidence>
<feature type="coiled-coil region" evidence="1">
    <location>
        <begin position="840"/>
        <end position="869"/>
    </location>
</feature>
<keyword evidence="1" id="KW-0175">Coiled coil</keyword>
<evidence type="ECO:0000256" key="1">
    <source>
        <dbReference type="SAM" id="Coils"/>
    </source>
</evidence>
<dbReference type="PANTHER" id="PTHR41259">
    <property type="entry name" value="DOUBLE-STRAND BREAK REPAIR RAD50 ATPASE, PUTATIVE-RELATED"/>
    <property type="match status" value="1"/>
</dbReference>
<protein>
    <submittedName>
        <fullName evidence="3">AAA family ATPase</fullName>
    </submittedName>
</protein>
<feature type="domain" description="YhaN AAA" evidence="2">
    <location>
        <begin position="1"/>
        <end position="191"/>
    </location>
</feature>
<dbReference type="SUPFAM" id="SSF52540">
    <property type="entry name" value="P-loop containing nucleoside triphosphate hydrolases"/>
    <property type="match status" value="1"/>
</dbReference>
<organism evidence="3 4">
    <name type="scientific">[Mycobacterium] crassicus</name>
    <dbReference type="NCBI Taxonomy" id="2872309"/>
    <lineage>
        <taxon>Bacteria</taxon>
        <taxon>Bacillati</taxon>
        <taxon>Actinomycetota</taxon>
        <taxon>Actinomycetes</taxon>
        <taxon>Mycobacteriales</taxon>
        <taxon>Mycobacteriaceae</taxon>
        <taxon>Mycolicibacter</taxon>
    </lineage>
</organism>
<dbReference type="RefSeq" id="WP_225406776.1">
    <property type="nucleotide sequence ID" value="NZ_JAYJJR010000004.1"/>
</dbReference>
<feature type="coiled-coil region" evidence="1">
    <location>
        <begin position="367"/>
        <end position="401"/>
    </location>
</feature>
<name>A0ABU5XFG2_9MYCO</name>
<proteinExistence type="predicted"/>
<comment type="caution">
    <text evidence="3">The sequence shown here is derived from an EMBL/GenBank/DDBJ whole genome shotgun (WGS) entry which is preliminary data.</text>
</comment>
<dbReference type="Pfam" id="PF13514">
    <property type="entry name" value="AAA_27"/>
    <property type="match status" value="1"/>
</dbReference>
<dbReference type="PANTHER" id="PTHR41259:SF1">
    <property type="entry name" value="DOUBLE-STRAND BREAK REPAIR RAD50 ATPASE, PUTATIVE-RELATED"/>
    <property type="match status" value="1"/>
</dbReference>
<reference evidence="3 4" key="1">
    <citation type="submission" date="2023-12" db="EMBL/GenBank/DDBJ databases">
        <title>Description of new species of Mycobacterium terrae complex isolated from sewage at the Sao Paulo Zoological Park Foundation in Brazil.</title>
        <authorList>
            <person name="Romagnoli C.L."/>
            <person name="Conceicao E.C."/>
            <person name="Machado E."/>
            <person name="Barreto L.B.P.F."/>
            <person name="Sharma A."/>
            <person name="Silva N.M."/>
            <person name="Marques L.E."/>
            <person name="Juliana M.A."/>
            <person name="Lourenco M.C.S."/>
            <person name="Digiampietri L.A."/>
            <person name="Suffys P.N."/>
            <person name="Viana-Niero C."/>
        </authorList>
    </citation>
    <scope>NUCLEOTIDE SEQUENCE [LARGE SCALE GENOMIC DNA]</scope>
    <source>
        <strain evidence="3 4">MYC098</strain>
    </source>
</reference>
<accession>A0ABU5XFG2</accession>
<dbReference type="EMBL" id="JAYJJR010000004">
    <property type="protein sequence ID" value="MEB3021004.1"/>
    <property type="molecule type" value="Genomic_DNA"/>
</dbReference>
<evidence type="ECO:0000259" key="2">
    <source>
        <dbReference type="Pfam" id="PF13514"/>
    </source>
</evidence>
<dbReference type="Proteomes" id="UP001299596">
    <property type="component" value="Unassembled WGS sequence"/>
</dbReference>
<dbReference type="InterPro" id="IPR038734">
    <property type="entry name" value="YhaN_AAA"/>
</dbReference>
<sequence length="1052" mass="114390">MRIEQLILRAYGRCRDVTLDIGDGVTVVLGVNEAGKSTSLDALSDFLWGIPKNSSRASEFTRSQLRIDALIALNDERRTVVRKSSGLFAEDLVTEIPPPWNPGDQLSEPWWRTRLGFNHVDLRRGGGEVFAGLGDLADIIFAAREGHSARGVLREISDEADKLFKPDGRAKKVQLRIAVEEYNRAVADRDSRLTRAGAVIDQRKVVQELETKHRHLRDAAVATSQALKLAEENRRVIAGVLSLGQAARELDAIDGPRLSPSELLDYDEAGAACRDAGERTTKLDNEIKSKSSAIDALSVDDGLLDDRATFNRLHPDVKVRIEDLRRAGEEFGVAAAEATGHLHALLGSIGIGAVDDLDAAVAGARVRDDHAAVLDELADRIEDLERQRRTVRDERDRALTELVAKGFTVDIATSTAPDADAVGKLRQALIQARKVETKAQTLLAEATEAVQVLQSSVSGPHAGAELTHDTVTELRGSRDAQWRTIRCSWVSGELPDTAERVDIAAEFDARSATADNVADDEAVERARVAALDARAEMQVQGLEAARQKRSDAATYLQAVAEDCCRVQREWAAAWTELGVVNVPDVDHSSAIVELLSTVHVAHARERSTAEQLAEVNDRWCVAAEPVGLSAATTTAAWRRRTQVLQEIETVAAKRAKEQQRETKARGNWECFMAEAVELLQRHELVDGGQAMPATIEQGFAKLGRQIDAAIAAEAKRATYLEQITEMRTEREEVAQAQQDALAALQRLTDIHAVTGEQDLAVLAERARQASDPLKQQAESKAAIKNGLEPGSDLQDVIDRLAGHDEVTVAQVVKDTDTRDQEARQAADDVLSEWTSARDRLRELEESAGAADAEAAVASQQAEVARLAEAWAMLALQRRLLEDVLAGLGAGDTRPLLDHAGKLLEELTEGRWVALRAEYDGTAPKLRVIRADNEPFQPGQLSEGTADQVFFALRLAGVAALHIERVTAGEPALPLVLDDVLMAFDEVRVRGALKILTSLAPGLQIIVFTHHRHVVEAAVELGGITVSRLPEAASIADVLDSDLVRAQASRPTG</sequence>
<keyword evidence="4" id="KW-1185">Reference proteome</keyword>